<feature type="signal peptide" evidence="2">
    <location>
        <begin position="1"/>
        <end position="23"/>
    </location>
</feature>
<evidence type="ECO:0000256" key="2">
    <source>
        <dbReference type="SAM" id="SignalP"/>
    </source>
</evidence>
<feature type="compositionally biased region" description="Basic and acidic residues" evidence="1">
    <location>
        <begin position="60"/>
        <end position="75"/>
    </location>
</feature>
<evidence type="ECO:0000313" key="4">
    <source>
        <dbReference type="Proteomes" id="UP000028782"/>
    </source>
</evidence>
<evidence type="ECO:0000313" key="3">
    <source>
        <dbReference type="EMBL" id="AIJ45943.1"/>
    </source>
</evidence>
<dbReference type="AlphaFoldDB" id="A0A076PK01"/>
<gene>
    <name evidence="3" type="ORF">O987_09048</name>
</gene>
<dbReference type="Proteomes" id="UP000028782">
    <property type="component" value="Chromosome"/>
</dbReference>
<proteinExistence type="predicted"/>
<feature type="compositionally biased region" description="Gly residues" evidence="1">
    <location>
        <begin position="87"/>
        <end position="102"/>
    </location>
</feature>
<dbReference type="KEGG" id="ctes:O987_09048"/>
<reference evidence="3 4" key="1">
    <citation type="journal article" date="2014" name="Genome Announc.">
        <title>Complete Genome Sequence of Polychlorinated Biphenyl Degrader Comamonas testosteroni TK102 (NBRC 109938).</title>
        <authorList>
            <person name="Fukuda K."/>
            <person name="Hosoyama A."/>
            <person name="Tsuchikane K."/>
            <person name="Ohji S."/>
            <person name="Yamazoe A."/>
            <person name="Fujita N."/>
            <person name="Shintani M."/>
            <person name="Kimbara K."/>
        </authorList>
    </citation>
    <scope>NUCLEOTIDE SEQUENCE [LARGE SCALE GENOMIC DNA]</scope>
    <source>
        <strain evidence="3">TK102</strain>
    </source>
</reference>
<feature type="region of interest" description="Disordered" evidence="1">
    <location>
        <begin position="22"/>
        <end position="102"/>
    </location>
</feature>
<dbReference type="HOGENOM" id="CLU_2272586_0_0_4"/>
<dbReference type="EMBL" id="CP006704">
    <property type="protein sequence ID" value="AIJ45943.1"/>
    <property type="molecule type" value="Genomic_DNA"/>
</dbReference>
<sequence length="102" mass="10897">MRELFALVAAALMLAGCAIQAPANGQGAMPGSNQMERNADRDLRNNEIPQPGRSSDFDNDWGREKAPDRGNEGHENQGSLWPWPGSGLSGGATYPGGHSWGY</sequence>
<organism evidence="3 4">
    <name type="scientific">Comamonas testosteroni TK102</name>
    <dbReference type="NCBI Taxonomy" id="1392005"/>
    <lineage>
        <taxon>Bacteria</taxon>
        <taxon>Pseudomonadati</taxon>
        <taxon>Pseudomonadota</taxon>
        <taxon>Betaproteobacteria</taxon>
        <taxon>Burkholderiales</taxon>
        <taxon>Comamonadaceae</taxon>
        <taxon>Comamonas</taxon>
    </lineage>
</organism>
<protein>
    <submittedName>
        <fullName evidence="3">Negative regulator of beta-lactamase expression</fullName>
    </submittedName>
</protein>
<accession>A0A076PK01</accession>
<keyword evidence="2" id="KW-0732">Signal</keyword>
<name>A0A076PK01_COMTE</name>
<feature type="chain" id="PRO_5001715798" evidence="2">
    <location>
        <begin position="24"/>
        <end position="102"/>
    </location>
</feature>
<evidence type="ECO:0000256" key="1">
    <source>
        <dbReference type="SAM" id="MobiDB-lite"/>
    </source>
</evidence>
<dbReference type="PROSITE" id="PS51257">
    <property type="entry name" value="PROKAR_LIPOPROTEIN"/>
    <property type="match status" value="1"/>
</dbReference>